<dbReference type="Gene3D" id="2.60.210.10">
    <property type="entry name" value="Apoptosis, Tumor Necrosis Factor Receptor Associated Protein 2, Chain A"/>
    <property type="match status" value="2"/>
</dbReference>
<dbReference type="PANTHER" id="PTHR26379">
    <property type="entry name" value="BTB/POZ AND MATH DOMAIN-CONTAINING PROTEIN 1"/>
    <property type="match status" value="1"/>
</dbReference>
<proteinExistence type="predicted"/>
<dbReference type="SUPFAM" id="SSF49599">
    <property type="entry name" value="TRAF domain-like"/>
    <property type="match status" value="3"/>
</dbReference>
<evidence type="ECO:0000313" key="2">
    <source>
        <dbReference type="Proteomes" id="UP000492821"/>
    </source>
</evidence>
<evidence type="ECO:0000313" key="3">
    <source>
        <dbReference type="WBParaSite" id="Pan_g16084.t1"/>
    </source>
</evidence>
<dbReference type="GO" id="GO:0016567">
    <property type="term" value="P:protein ubiquitination"/>
    <property type="evidence" value="ECO:0007669"/>
    <property type="project" value="InterPro"/>
</dbReference>
<reference evidence="2" key="1">
    <citation type="journal article" date="2013" name="Genetics">
        <title>The draft genome and transcriptome of Panagrellus redivivus are shaped by the harsh demands of a free-living lifestyle.</title>
        <authorList>
            <person name="Srinivasan J."/>
            <person name="Dillman A.R."/>
            <person name="Macchietto M.G."/>
            <person name="Heikkinen L."/>
            <person name="Lakso M."/>
            <person name="Fracchia K.M."/>
            <person name="Antoshechkin I."/>
            <person name="Mortazavi A."/>
            <person name="Wong G."/>
            <person name="Sternberg P.W."/>
        </authorList>
    </citation>
    <scope>NUCLEOTIDE SEQUENCE [LARGE SCALE GENOMIC DNA]</scope>
    <source>
        <strain evidence="2">MT8872</strain>
    </source>
</reference>
<dbReference type="WBParaSite" id="Pan_g16084.t1">
    <property type="protein sequence ID" value="Pan_g16084.t1"/>
    <property type="gene ID" value="Pan_g16084"/>
</dbReference>
<dbReference type="CDD" id="cd00121">
    <property type="entry name" value="MATH"/>
    <property type="match status" value="2"/>
</dbReference>
<name>A0A7E4V3L9_PANRE</name>
<dbReference type="PROSITE" id="PS50144">
    <property type="entry name" value="MATH"/>
    <property type="match status" value="2"/>
</dbReference>
<organism evidence="2 3">
    <name type="scientific">Panagrellus redivivus</name>
    <name type="common">Microworm</name>
    <dbReference type="NCBI Taxonomy" id="6233"/>
    <lineage>
        <taxon>Eukaryota</taxon>
        <taxon>Metazoa</taxon>
        <taxon>Ecdysozoa</taxon>
        <taxon>Nematoda</taxon>
        <taxon>Chromadorea</taxon>
        <taxon>Rhabditida</taxon>
        <taxon>Tylenchina</taxon>
        <taxon>Panagrolaimomorpha</taxon>
        <taxon>Panagrolaimoidea</taxon>
        <taxon>Panagrolaimidae</taxon>
        <taxon>Panagrellus</taxon>
    </lineage>
</organism>
<dbReference type="AlphaFoldDB" id="A0A7E4V3L9"/>
<feature type="domain" description="MATH" evidence="1">
    <location>
        <begin position="26"/>
        <end position="138"/>
    </location>
</feature>
<feature type="domain" description="MATH" evidence="1">
    <location>
        <begin position="290"/>
        <end position="412"/>
    </location>
</feature>
<keyword evidence="2" id="KW-1185">Reference proteome</keyword>
<dbReference type="InterPro" id="IPR002083">
    <property type="entry name" value="MATH/TRAF_dom"/>
</dbReference>
<dbReference type="Pfam" id="PF22486">
    <property type="entry name" value="MATH_2"/>
    <property type="match status" value="1"/>
</dbReference>
<dbReference type="InterPro" id="IPR045005">
    <property type="entry name" value="BPM1-6"/>
</dbReference>
<dbReference type="Proteomes" id="UP000492821">
    <property type="component" value="Unassembled WGS sequence"/>
</dbReference>
<dbReference type="InterPro" id="IPR008974">
    <property type="entry name" value="TRAF-like"/>
</dbReference>
<dbReference type="PANTHER" id="PTHR26379:SF187">
    <property type="entry name" value="OS07G0655300 PROTEIN"/>
    <property type="match status" value="1"/>
</dbReference>
<reference evidence="3" key="2">
    <citation type="submission" date="2020-10" db="UniProtKB">
        <authorList>
            <consortium name="WormBaseParasite"/>
        </authorList>
    </citation>
    <scope>IDENTIFICATION</scope>
</reference>
<protein>
    <submittedName>
        <fullName evidence="3">MATH domain-containing protein</fullName>
    </submittedName>
</protein>
<accession>A0A7E4V3L9</accession>
<evidence type="ECO:0000259" key="1">
    <source>
        <dbReference type="PROSITE" id="PS50144"/>
    </source>
</evidence>
<sequence>MFSRLKTFLPTTLTSYEFEDSETLTIDAVLLNLLEFDQFVTSPKRVVPKCKNLSWRITCYPNGNGAENKGYVSLFINTSIGGFEKTMTVTLLRSDTKCTDTDTYVKPASDGWQRFVSHEKLMSNGTIRDGVITIKAYVCFKIPRETMIDDEKLEEDICVVKFNRKTMEMLKSSDAIVEEKRTFNGVNWWIQYYPTGHYHAGKRYLSLYFCADGLVRRNICAGICIDGVYVYRSFNYENTDKQGYSKFFSRKQCLRADHDNGVIDIVCKIRIDKSAGVIPSTFNFPKTSISDTITVTMVDYQLEHNDVGDFDGTPKMPVKGSAKHQWRLQYFPAGDCARSKGHISLFIEASTVETKTVTLSGVIRIAGTWFEKKFNMIVESDSYYGFPKLISHDELKEIGGIVGSKIVITCKATFTTHQMAILD</sequence>